<keyword evidence="3" id="KW-1185">Reference proteome</keyword>
<dbReference type="PROSITE" id="PS50011">
    <property type="entry name" value="PROTEIN_KINASE_DOM"/>
    <property type="match status" value="1"/>
</dbReference>
<dbReference type="Gene3D" id="1.10.510.10">
    <property type="entry name" value="Transferase(Phosphotransferase) domain 1"/>
    <property type="match status" value="1"/>
</dbReference>
<dbReference type="EMBL" id="KV722672">
    <property type="protein sequence ID" value="OCH84445.1"/>
    <property type="molecule type" value="Genomic_DNA"/>
</dbReference>
<evidence type="ECO:0000259" key="1">
    <source>
        <dbReference type="PROSITE" id="PS50011"/>
    </source>
</evidence>
<sequence>MLDVIDMSHSLHKQCLDMLRKLCGEKQIIPRSFNLSRDAMRNISAKPVASGGFAQVWRGRYGERDVALKVFRYSVLDAGDDAKVFYQEAVFWKWLRHPNITCFHGIDTTSFQGQLAMVCDWMHEGTLATFLICHHNANRLKLILDTAEGLKYLHSMGILHGDLKAVNILINEKHVACLADFGLAALHTGKLASKSLTIGSPRWMSPELLDPEEFGLERAQITPQSDVYALSWVFWEVFTGRFPYAQHKRDPTVIACISRGERHPRPKDAAPLGLSEDLWSLMEVCWSTNWEERPDIGTITKQLQILIQSDGELDEPKEWPLCVQYR</sequence>
<dbReference type="InterPro" id="IPR051681">
    <property type="entry name" value="Ser/Thr_Kinases-Pseudokinases"/>
</dbReference>
<dbReference type="Pfam" id="PF07714">
    <property type="entry name" value="PK_Tyr_Ser-Thr"/>
    <property type="match status" value="1"/>
</dbReference>
<dbReference type="PIRSF" id="PIRSF000654">
    <property type="entry name" value="Integrin-linked_kinase"/>
    <property type="match status" value="1"/>
</dbReference>
<dbReference type="InterPro" id="IPR008271">
    <property type="entry name" value="Ser/Thr_kinase_AS"/>
</dbReference>
<dbReference type="AlphaFoldDB" id="A0A8E2DE48"/>
<dbReference type="Proteomes" id="UP000250043">
    <property type="component" value="Unassembled WGS sequence"/>
</dbReference>
<organism evidence="2 3">
    <name type="scientific">Obba rivulosa</name>
    <dbReference type="NCBI Taxonomy" id="1052685"/>
    <lineage>
        <taxon>Eukaryota</taxon>
        <taxon>Fungi</taxon>
        <taxon>Dikarya</taxon>
        <taxon>Basidiomycota</taxon>
        <taxon>Agaricomycotina</taxon>
        <taxon>Agaricomycetes</taxon>
        <taxon>Polyporales</taxon>
        <taxon>Gelatoporiaceae</taxon>
        <taxon>Obba</taxon>
    </lineage>
</organism>
<feature type="domain" description="Protein kinase" evidence="1">
    <location>
        <begin position="42"/>
        <end position="307"/>
    </location>
</feature>
<keyword evidence="2" id="KW-0418">Kinase</keyword>
<keyword evidence="2" id="KW-0808">Transferase</keyword>
<dbReference type="InterPro" id="IPR001245">
    <property type="entry name" value="Ser-Thr/Tyr_kinase_cat_dom"/>
</dbReference>
<dbReference type="SMART" id="SM00220">
    <property type="entry name" value="S_TKc"/>
    <property type="match status" value="1"/>
</dbReference>
<gene>
    <name evidence="2" type="ORF">OBBRIDRAFT_864685</name>
</gene>
<evidence type="ECO:0000313" key="3">
    <source>
        <dbReference type="Proteomes" id="UP000250043"/>
    </source>
</evidence>
<dbReference type="GO" id="GO:0004674">
    <property type="term" value="F:protein serine/threonine kinase activity"/>
    <property type="evidence" value="ECO:0007669"/>
    <property type="project" value="TreeGrafter"/>
</dbReference>
<evidence type="ECO:0000313" key="2">
    <source>
        <dbReference type="EMBL" id="OCH84445.1"/>
    </source>
</evidence>
<proteinExistence type="predicted"/>
<dbReference type="InterPro" id="IPR000719">
    <property type="entry name" value="Prot_kinase_dom"/>
</dbReference>
<accession>A0A8E2DE48</accession>
<dbReference type="SUPFAM" id="SSF56112">
    <property type="entry name" value="Protein kinase-like (PK-like)"/>
    <property type="match status" value="1"/>
</dbReference>
<dbReference type="PROSITE" id="PS00108">
    <property type="entry name" value="PROTEIN_KINASE_ST"/>
    <property type="match status" value="1"/>
</dbReference>
<dbReference type="GO" id="GO:0005524">
    <property type="term" value="F:ATP binding"/>
    <property type="evidence" value="ECO:0007669"/>
    <property type="project" value="InterPro"/>
</dbReference>
<dbReference type="InterPro" id="IPR011009">
    <property type="entry name" value="Kinase-like_dom_sf"/>
</dbReference>
<dbReference type="OrthoDB" id="2802347at2759"/>
<protein>
    <submittedName>
        <fullName evidence="2">Kinase-like protein</fullName>
    </submittedName>
</protein>
<reference evidence="2 3" key="1">
    <citation type="submission" date="2016-07" db="EMBL/GenBank/DDBJ databases">
        <title>Draft genome of the white-rot fungus Obba rivulosa 3A-2.</title>
        <authorList>
            <consortium name="DOE Joint Genome Institute"/>
            <person name="Miettinen O."/>
            <person name="Riley R."/>
            <person name="Acob R."/>
            <person name="Barry K."/>
            <person name="Cullen D."/>
            <person name="De Vries R."/>
            <person name="Hainaut M."/>
            <person name="Hatakka A."/>
            <person name="Henrissat B."/>
            <person name="Hilden K."/>
            <person name="Kuo R."/>
            <person name="Labutti K."/>
            <person name="Lipzen A."/>
            <person name="Makela M.R."/>
            <person name="Sandor L."/>
            <person name="Spatafora J.W."/>
            <person name="Grigoriev I.V."/>
            <person name="Hibbett D.S."/>
        </authorList>
    </citation>
    <scope>NUCLEOTIDE SEQUENCE [LARGE SCALE GENOMIC DNA]</scope>
    <source>
        <strain evidence="2 3">3A-2</strain>
    </source>
</reference>
<name>A0A8E2DE48_9APHY</name>
<dbReference type="PANTHER" id="PTHR44329">
    <property type="entry name" value="SERINE/THREONINE-PROTEIN KINASE TNNI3K-RELATED"/>
    <property type="match status" value="1"/>
</dbReference>